<dbReference type="Proteomes" id="UP000515154">
    <property type="component" value="Linkage group LG15"/>
</dbReference>
<dbReference type="RefSeq" id="XP_029645986.1">
    <property type="nucleotide sequence ID" value="XM_029790126.2"/>
</dbReference>
<evidence type="ECO:0000313" key="2">
    <source>
        <dbReference type="RefSeq" id="XP_029645986.1"/>
    </source>
</evidence>
<organism evidence="1 2">
    <name type="scientific">Octopus sinensis</name>
    <name type="common">East Asian common octopus</name>
    <dbReference type="NCBI Taxonomy" id="2607531"/>
    <lineage>
        <taxon>Eukaryota</taxon>
        <taxon>Metazoa</taxon>
        <taxon>Spiralia</taxon>
        <taxon>Lophotrochozoa</taxon>
        <taxon>Mollusca</taxon>
        <taxon>Cephalopoda</taxon>
        <taxon>Coleoidea</taxon>
        <taxon>Octopodiformes</taxon>
        <taxon>Octopoda</taxon>
        <taxon>Incirrata</taxon>
        <taxon>Octopodidae</taxon>
        <taxon>Octopus</taxon>
    </lineage>
</organism>
<dbReference type="GO" id="GO:0030687">
    <property type="term" value="C:preribosome, large subunit precursor"/>
    <property type="evidence" value="ECO:0007669"/>
    <property type="project" value="TreeGrafter"/>
</dbReference>
<name>A0A6P7T848_9MOLL</name>
<keyword evidence="1" id="KW-1185">Reference proteome</keyword>
<dbReference type="Pfam" id="PF04031">
    <property type="entry name" value="Las1"/>
    <property type="match status" value="1"/>
</dbReference>
<dbReference type="GO" id="GO:0090730">
    <property type="term" value="C:Las1 complex"/>
    <property type="evidence" value="ECO:0007669"/>
    <property type="project" value="InterPro"/>
</dbReference>
<proteinExistence type="predicted"/>
<reference evidence="2" key="1">
    <citation type="submission" date="2025-08" db="UniProtKB">
        <authorList>
            <consortium name="RefSeq"/>
        </authorList>
    </citation>
    <scope>IDENTIFICATION</scope>
</reference>
<dbReference type="GO" id="GO:0000470">
    <property type="term" value="P:maturation of LSU-rRNA"/>
    <property type="evidence" value="ECO:0007669"/>
    <property type="project" value="TreeGrafter"/>
</dbReference>
<dbReference type="AlphaFoldDB" id="A0A6P7T848"/>
<protein>
    <submittedName>
        <fullName evidence="2">Ribosomal biogenesis protein LAS1L</fullName>
    </submittedName>
</protein>
<dbReference type="GO" id="GO:0004519">
    <property type="term" value="F:endonuclease activity"/>
    <property type="evidence" value="ECO:0007669"/>
    <property type="project" value="InterPro"/>
</dbReference>
<dbReference type="PANTHER" id="PTHR15002:SF0">
    <property type="entry name" value="RIBOSOMAL BIOGENESIS PROTEIN LAS1L"/>
    <property type="match status" value="1"/>
</dbReference>
<dbReference type="PANTHER" id="PTHR15002">
    <property type="entry name" value="RIBOSOMAL BIOGENESIS PROTEIN LAS1L"/>
    <property type="match status" value="1"/>
</dbReference>
<dbReference type="GO" id="GO:0000460">
    <property type="term" value="P:maturation of 5.8S rRNA"/>
    <property type="evidence" value="ECO:0007669"/>
    <property type="project" value="TreeGrafter"/>
</dbReference>
<dbReference type="KEGG" id="osn:115219840"/>
<evidence type="ECO:0000313" key="1">
    <source>
        <dbReference type="Proteomes" id="UP000515154"/>
    </source>
</evidence>
<gene>
    <name evidence="2" type="primary">LOC115219840</name>
</gene>
<accession>A0A6P7T848</accession>
<sequence>MASSVSAWFNREEFLEVYNEIFSNDIKKQKHALGRIAVWKSRVPKLPIAIENTAALIRASVEHRQDATSGQTDWESNHKLRNLYGLALIRFINHITETKQNKVYARSLISIAKELGLPEWLIELRHSATHNKLPSLEIVCTAVDCSLNYLQENFWTKQIQREENQVYHDKPLKDFIRTMLIDYQQCQFELIQSKRRDGKQKLKQLLEGMRMILNETNPEFLSIILEEGYLIPSAEQLEALDIDPAELQSQNGLWLPDSLVQFWKPILLLLHTMKFTPVVVKNLMVMVCANNSESLPARLTAGWLMAILFSVNQANQMKDDQNSLYNTPCTLPWKSLVEQALKVPTKYPLHLALWLLTECEGHFQEKQQNHLLELINIYLSQNLTNSSLDIPNDTNGELTNGRGYHTVDDVIQNIQNSTQPESISTSLTSWEISTDTNWENHSLGCVPYHKLSFSNLEFYDINDLPAKKRRMFDHYSEHQIAHADHSEVLYVL</sequence>
<dbReference type="InterPro" id="IPR007174">
    <property type="entry name" value="Las1"/>
</dbReference>